<feature type="region of interest" description="Disordered" evidence="1">
    <location>
        <begin position="96"/>
        <end position="115"/>
    </location>
</feature>
<evidence type="ECO:0000256" key="1">
    <source>
        <dbReference type="SAM" id="MobiDB-lite"/>
    </source>
</evidence>
<comment type="caution">
    <text evidence="2">The sequence shown here is derived from an EMBL/GenBank/DDBJ whole genome shotgun (WGS) entry which is preliminary data.</text>
</comment>
<dbReference type="AlphaFoldDB" id="A0A7C4AS51"/>
<protein>
    <submittedName>
        <fullName evidence="2">Uncharacterized protein</fullName>
    </submittedName>
</protein>
<sequence length="115" mass="13164">MSECSLTKSKESQHWPEGTISVKLTMNAYLLAMAFEHAMNQGMKLWEFINIALWERLGKPDEDALLEYAANIEIDEEDPKWKKRLKITARHEIEMKKLKEQRATGGEASPGTNGE</sequence>
<evidence type="ECO:0000313" key="2">
    <source>
        <dbReference type="EMBL" id="HGH61027.1"/>
    </source>
</evidence>
<name>A0A7C4AS51_9BACT</name>
<organism evidence="2">
    <name type="scientific">Desulfomonile tiedjei</name>
    <dbReference type="NCBI Taxonomy" id="2358"/>
    <lineage>
        <taxon>Bacteria</taxon>
        <taxon>Pseudomonadati</taxon>
        <taxon>Thermodesulfobacteriota</taxon>
        <taxon>Desulfomonilia</taxon>
        <taxon>Desulfomonilales</taxon>
        <taxon>Desulfomonilaceae</taxon>
        <taxon>Desulfomonile</taxon>
    </lineage>
</organism>
<proteinExistence type="predicted"/>
<dbReference type="EMBL" id="DTGT01000217">
    <property type="protein sequence ID" value="HGH61027.1"/>
    <property type="molecule type" value="Genomic_DNA"/>
</dbReference>
<gene>
    <name evidence="2" type="ORF">ENV54_06985</name>
</gene>
<reference evidence="2" key="1">
    <citation type="journal article" date="2020" name="mSystems">
        <title>Genome- and Community-Level Interaction Insights into Carbon Utilization and Element Cycling Functions of Hydrothermarchaeota in Hydrothermal Sediment.</title>
        <authorList>
            <person name="Zhou Z."/>
            <person name="Liu Y."/>
            <person name="Xu W."/>
            <person name="Pan J."/>
            <person name="Luo Z.H."/>
            <person name="Li M."/>
        </authorList>
    </citation>
    <scope>NUCLEOTIDE SEQUENCE [LARGE SCALE GENOMIC DNA]</scope>
    <source>
        <strain evidence="2">SpSt-769</strain>
    </source>
</reference>
<accession>A0A7C4AS51</accession>